<evidence type="ECO:0000256" key="2">
    <source>
        <dbReference type="ARBA" id="ARBA00004941"/>
    </source>
</evidence>
<evidence type="ECO:0000313" key="10">
    <source>
        <dbReference type="Proteomes" id="UP001518989"/>
    </source>
</evidence>
<comment type="catalytic activity">
    <reaction evidence="1">
        <text>2-(N(omega)-L-arginino)succinate = fumarate + L-arginine</text>
        <dbReference type="Rhea" id="RHEA:24020"/>
        <dbReference type="ChEBI" id="CHEBI:29806"/>
        <dbReference type="ChEBI" id="CHEBI:32682"/>
        <dbReference type="ChEBI" id="CHEBI:57472"/>
        <dbReference type="EC" id="4.3.2.1"/>
    </reaction>
</comment>
<protein>
    <recommendedName>
        <fullName evidence="3 6">Argininosuccinate lyase</fullName>
        <ecNumber evidence="3 6">4.3.2.1</ecNumber>
    </recommendedName>
</protein>
<evidence type="ECO:0000256" key="5">
    <source>
        <dbReference type="ARBA" id="ARBA00023239"/>
    </source>
</evidence>
<dbReference type="InterPro" id="IPR000362">
    <property type="entry name" value="Fumarate_lyase_fam"/>
</dbReference>
<dbReference type="CDD" id="cd01359">
    <property type="entry name" value="Argininosuccinate_lyase"/>
    <property type="match status" value="1"/>
</dbReference>
<dbReference type="Pfam" id="PF00206">
    <property type="entry name" value="Lyase_1"/>
    <property type="match status" value="1"/>
</dbReference>
<keyword evidence="4" id="KW-0028">Amino-acid biosynthesis</keyword>
<gene>
    <name evidence="9" type="primary">argH</name>
    <name evidence="9" type="ORF">IAI61_21560</name>
</gene>
<dbReference type="Gene3D" id="1.10.40.30">
    <property type="entry name" value="Fumarase/aspartase (C-terminal domain)"/>
    <property type="match status" value="1"/>
</dbReference>
<proteinExistence type="predicted"/>
<sequence length="495" mass="53722">MQDDSRFPAPAYRDAVLAPLFDETRRHFGGYLDRVNRAHAVMLAEQAILSAQDAARILSALAAIQREADFAGMTYTGEFEDLFFVTEHLLGQRVGRDLAGRLHTGRSRNDMDVTIFKMALKARLRGLLRQVCALAQRLLEVAGREPDTLIVAYTHGQPAQPTSFGHYLCAFAEVLLRDIDRLLHAHADADRCSMGAAAITTTGFPLSRARMAALLGFATFQENSYGCIAAADYLASAYAQAKILFINLGRVIQDLNAWSSFEMAQLYVPNSFVQVSSIMPQKRNPVPIEHMRLLASHGMGQCDVVMGTLHNTPFTDMNDAEGPTQAAGYAAFDTASRLLPLLTDFITAVRIREDRVRATIDAACLGMTELADSLVRQEGLSFRQAHEVAALLSRQLIEAGRGLSSLDDMRFAAAFAEVAGRPPALSPVELRQLTSPEHFVAVRTLPGGPGALAASLTGYSATLADRTARLDALDTAEAAAETELDGAVARLIDRS</sequence>
<dbReference type="NCBIfam" id="TIGR00838">
    <property type="entry name" value="argH"/>
    <property type="match status" value="1"/>
</dbReference>
<dbReference type="GO" id="GO:0004056">
    <property type="term" value="F:argininosuccinate lyase activity"/>
    <property type="evidence" value="ECO:0007669"/>
    <property type="project" value="UniProtKB-EC"/>
</dbReference>
<dbReference type="InterPro" id="IPR029419">
    <property type="entry name" value="Arg_succ_lyase_C"/>
</dbReference>
<feature type="domain" description="Argininosuccinate lyase C-terminal" evidence="8">
    <location>
        <begin position="368"/>
        <end position="440"/>
    </location>
</feature>
<dbReference type="RefSeq" id="WP_207419804.1">
    <property type="nucleotide sequence ID" value="NZ_CP061180.1"/>
</dbReference>
<comment type="pathway">
    <text evidence="2">Amino-acid biosynthesis; L-arginine biosynthesis; L-arginine from L-ornithine and carbamoyl phosphate: step 3/3.</text>
</comment>
<reference evidence="9 10" key="1">
    <citation type="submission" date="2020-09" db="EMBL/GenBank/DDBJ databases">
        <title>Roseomonas.</title>
        <authorList>
            <person name="Zhu W."/>
        </authorList>
    </citation>
    <scope>NUCLEOTIDE SEQUENCE [LARGE SCALE GENOMIC DNA]</scope>
    <source>
        <strain evidence="9 10">573</strain>
    </source>
</reference>
<dbReference type="PANTHER" id="PTHR43814:SF1">
    <property type="entry name" value="ARGININOSUCCINATE LYASE"/>
    <property type="match status" value="1"/>
</dbReference>
<evidence type="ECO:0000313" key="9">
    <source>
        <dbReference type="EMBL" id="MBO1081628.1"/>
    </source>
</evidence>
<dbReference type="InterPro" id="IPR024083">
    <property type="entry name" value="Fumarase/histidase_N"/>
</dbReference>
<dbReference type="PANTHER" id="PTHR43814">
    <property type="entry name" value="ARGININOSUCCINATE LYASE"/>
    <property type="match status" value="1"/>
</dbReference>
<comment type="caution">
    <text evidence="9">The sequence shown here is derived from an EMBL/GenBank/DDBJ whole genome shotgun (WGS) entry which is preliminary data.</text>
</comment>
<dbReference type="Gene3D" id="1.20.200.10">
    <property type="entry name" value="Fumarase/aspartase (Central domain)"/>
    <property type="match status" value="1"/>
</dbReference>
<dbReference type="SUPFAM" id="SSF48557">
    <property type="entry name" value="L-aspartase-like"/>
    <property type="match status" value="1"/>
</dbReference>
<keyword evidence="4" id="KW-0055">Arginine biosynthesis</keyword>
<accession>A0ABS3KVX0</accession>
<organism evidence="9 10">
    <name type="scientific">Roseomonas haemaphysalidis</name>
    <dbReference type="NCBI Taxonomy" id="2768162"/>
    <lineage>
        <taxon>Bacteria</taxon>
        <taxon>Pseudomonadati</taxon>
        <taxon>Pseudomonadota</taxon>
        <taxon>Alphaproteobacteria</taxon>
        <taxon>Acetobacterales</taxon>
        <taxon>Roseomonadaceae</taxon>
        <taxon>Roseomonas</taxon>
    </lineage>
</organism>
<keyword evidence="10" id="KW-1185">Reference proteome</keyword>
<dbReference type="InterPro" id="IPR009049">
    <property type="entry name" value="Argininosuccinate_lyase"/>
</dbReference>
<dbReference type="Pfam" id="PF14698">
    <property type="entry name" value="ASL_C2"/>
    <property type="match status" value="1"/>
</dbReference>
<dbReference type="Gene3D" id="1.10.275.10">
    <property type="entry name" value="Fumarase/aspartase (N-terminal domain)"/>
    <property type="match status" value="1"/>
</dbReference>
<evidence type="ECO:0000256" key="6">
    <source>
        <dbReference type="NCBIfam" id="TIGR00838"/>
    </source>
</evidence>
<dbReference type="InterPro" id="IPR022761">
    <property type="entry name" value="Fumarate_lyase_N"/>
</dbReference>
<evidence type="ECO:0000259" key="8">
    <source>
        <dbReference type="Pfam" id="PF14698"/>
    </source>
</evidence>
<dbReference type="PRINTS" id="PR00145">
    <property type="entry name" value="ARGSUCLYASE"/>
</dbReference>
<name>A0ABS3KVX0_9PROT</name>
<dbReference type="EMBL" id="JACTNG010000017">
    <property type="protein sequence ID" value="MBO1081628.1"/>
    <property type="molecule type" value="Genomic_DNA"/>
</dbReference>
<dbReference type="EC" id="4.3.2.1" evidence="3 6"/>
<evidence type="ECO:0000256" key="3">
    <source>
        <dbReference type="ARBA" id="ARBA00012338"/>
    </source>
</evidence>
<keyword evidence="5 9" id="KW-0456">Lyase</keyword>
<dbReference type="InterPro" id="IPR008948">
    <property type="entry name" value="L-Aspartase-like"/>
</dbReference>
<evidence type="ECO:0000256" key="4">
    <source>
        <dbReference type="ARBA" id="ARBA00022571"/>
    </source>
</evidence>
<dbReference type="Proteomes" id="UP001518989">
    <property type="component" value="Unassembled WGS sequence"/>
</dbReference>
<feature type="domain" description="Fumarate lyase N-terminal" evidence="7">
    <location>
        <begin position="89"/>
        <end position="297"/>
    </location>
</feature>
<dbReference type="PRINTS" id="PR00149">
    <property type="entry name" value="FUMRATELYASE"/>
</dbReference>
<evidence type="ECO:0000259" key="7">
    <source>
        <dbReference type="Pfam" id="PF00206"/>
    </source>
</evidence>
<evidence type="ECO:0000256" key="1">
    <source>
        <dbReference type="ARBA" id="ARBA00000985"/>
    </source>
</evidence>